<dbReference type="EMBL" id="LAZR01000138">
    <property type="protein sequence ID" value="KKN87373.1"/>
    <property type="molecule type" value="Genomic_DNA"/>
</dbReference>
<organism evidence="1">
    <name type="scientific">marine sediment metagenome</name>
    <dbReference type="NCBI Taxonomy" id="412755"/>
    <lineage>
        <taxon>unclassified sequences</taxon>
        <taxon>metagenomes</taxon>
        <taxon>ecological metagenomes</taxon>
    </lineage>
</organism>
<protein>
    <submittedName>
        <fullName evidence="1">Uncharacterized protein</fullName>
    </submittedName>
</protein>
<gene>
    <name evidence="1" type="ORF">LCGC14_0258280</name>
</gene>
<name>A0A0F9X735_9ZZZZ</name>
<dbReference type="AlphaFoldDB" id="A0A0F9X735"/>
<sequence length="109" mass="11665">MKLEDVVCPCGEPVEPVQDDLGVFLRCRARCPLVSATPAPNVMAAIEEWQAALPIPSIETALEAYAYNSASALAYAQTPPELVALAPLAQVLISFLQFQSHRPAGDDSK</sequence>
<proteinExistence type="predicted"/>
<accession>A0A0F9X735</accession>
<evidence type="ECO:0000313" key="1">
    <source>
        <dbReference type="EMBL" id="KKN87373.1"/>
    </source>
</evidence>
<reference evidence="1" key="1">
    <citation type="journal article" date="2015" name="Nature">
        <title>Complex archaea that bridge the gap between prokaryotes and eukaryotes.</title>
        <authorList>
            <person name="Spang A."/>
            <person name="Saw J.H."/>
            <person name="Jorgensen S.L."/>
            <person name="Zaremba-Niedzwiedzka K."/>
            <person name="Martijn J."/>
            <person name="Lind A.E."/>
            <person name="van Eijk R."/>
            <person name="Schleper C."/>
            <person name="Guy L."/>
            <person name="Ettema T.J."/>
        </authorList>
    </citation>
    <scope>NUCLEOTIDE SEQUENCE</scope>
</reference>
<comment type="caution">
    <text evidence="1">The sequence shown here is derived from an EMBL/GenBank/DDBJ whole genome shotgun (WGS) entry which is preliminary data.</text>
</comment>